<evidence type="ECO:0000256" key="8">
    <source>
        <dbReference type="SAM" id="Phobius"/>
    </source>
</evidence>
<dbReference type="Pfam" id="PF02460">
    <property type="entry name" value="Patched"/>
    <property type="match status" value="1"/>
</dbReference>
<proteinExistence type="inferred from homology"/>
<name>A0A498SLG7_ACAVI</name>
<dbReference type="InterPro" id="IPR003392">
    <property type="entry name" value="PTHD_SSD"/>
</dbReference>
<evidence type="ECO:0000256" key="2">
    <source>
        <dbReference type="ARBA" id="ARBA00005585"/>
    </source>
</evidence>
<feature type="transmembrane region" description="Helical" evidence="8">
    <location>
        <begin position="418"/>
        <end position="441"/>
    </location>
</feature>
<protein>
    <recommendedName>
        <fullName evidence="9">SSD domain-containing protein</fullName>
    </recommendedName>
</protein>
<feature type="domain" description="SSD" evidence="9">
    <location>
        <begin position="92"/>
        <end position="229"/>
    </location>
</feature>
<dbReference type="Gene3D" id="1.20.1640.10">
    <property type="entry name" value="Multidrug efflux transporter AcrB transmembrane domain"/>
    <property type="match status" value="2"/>
</dbReference>
<dbReference type="OrthoDB" id="6510177at2759"/>
<evidence type="ECO:0000256" key="1">
    <source>
        <dbReference type="ARBA" id="ARBA00004141"/>
    </source>
</evidence>
<feature type="transmembrane region" description="Helical" evidence="8">
    <location>
        <begin position="556"/>
        <end position="582"/>
    </location>
</feature>
<feature type="transmembrane region" description="Helical" evidence="8">
    <location>
        <begin position="206"/>
        <end position="225"/>
    </location>
</feature>
<feature type="compositionally biased region" description="Basic and acidic residues" evidence="7">
    <location>
        <begin position="611"/>
        <end position="621"/>
    </location>
</feature>
<comment type="subcellular location">
    <subcellularLocation>
        <location evidence="1">Membrane</location>
        <topology evidence="1">Multi-pass membrane protein</topology>
    </subcellularLocation>
</comment>
<dbReference type="GO" id="GO:0005886">
    <property type="term" value="C:plasma membrane"/>
    <property type="evidence" value="ECO:0007669"/>
    <property type="project" value="TreeGrafter"/>
</dbReference>
<keyword evidence="3 8" id="KW-0812">Transmembrane</keyword>
<dbReference type="SUPFAM" id="SSF82866">
    <property type="entry name" value="Multidrug efflux transporter AcrB transmembrane domain"/>
    <property type="match status" value="2"/>
</dbReference>
<dbReference type="PANTHER" id="PTHR10796">
    <property type="entry name" value="PATCHED-RELATED"/>
    <property type="match status" value="1"/>
</dbReference>
<dbReference type="InterPro" id="IPR000731">
    <property type="entry name" value="SSD"/>
</dbReference>
<dbReference type="Proteomes" id="UP000276991">
    <property type="component" value="Unassembled WGS sequence"/>
</dbReference>
<gene>
    <name evidence="10" type="ORF">NAV_LOCUS6674</name>
</gene>
<dbReference type="PROSITE" id="PS50156">
    <property type="entry name" value="SSD"/>
    <property type="match status" value="1"/>
</dbReference>
<feature type="compositionally biased region" description="Basic and acidic residues" evidence="7">
    <location>
        <begin position="591"/>
        <end position="604"/>
    </location>
</feature>
<evidence type="ECO:0000256" key="5">
    <source>
        <dbReference type="ARBA" id="ARBA00023136"/>
    </source>
</evidence>
<evidence type="ECO:0000259" key="9">
    <source>
        <dbReference type="PROSITE" id="PS50156"/>
    </source>
</evidence>
<dbReference type="EMBL" id="UPTC01001433">
    <property type="protein sequence ID" value="VBB31883.1"/>
    <property type="molecule type" value="Genomic_DNA"/>
</dbReference>
<feature type="region of interest" description="Disordered" evidence="7">
    <location>
        <begin position="591"/>
        <end position="621"/>
    </location>
</feature>
<dbReference type="GO" id="GO:0006897">
    <property type="term" value="P:endocytosis"/>
    <property type="evidence" value="ECO:0007669"/>
    <property type="project" value="TreeGrafter"/>
</dbReference>
<accession>A0A498SLG7</accession>
<dbReference type="GO" id="GO:0030659">
    <property type="term" value="C:cytoplasmic vesicle membrane"/>
    <property type="evidence" value="ECO:0007669"/>
    <property type="project" value="TreeGrafter"/>
</dbReference>
<feature type="transmembrane region" description="Helical" evidence="8">
    <location>
        <begin position="182"/>
        <end position="200"/>
    </location>
</feature>
<keyword evidence="5 8" id="KW-0472">Membrane</keyword>
<evidence type="ECO:0000256" key="4">
    <source>
        <dbReference type="ARBA" id="ARBA00022989"/>
    </source>
</evidence>
<evidence type="ECO:0000256" key="3">
    <source>
        <dbReference type="ARBA" id="ARBA00022692"/>
    </source>
</evidence>
<organism evidence="10 11">
    <name type="scientific">Acanthocheilonema viteae</name>
    <name type="common">Filarial nematode worm</name>
    <name type="synonym">Dipetalonema viteae</name>
    <dbReference type="NCBI Taxonomy" id="6277"/>
    <lineage>
        <taxon>Eukaryota</taxon>
        <taxon>Metazoa</taxon>
        <taxon>Ecdysozoa</taxon>
        <taxon>Nematoda</taxon>
        <taxon>Chromadorea</taxon>
        <taxon>Rhabditida</taxon>
        <taxon>Spirurina</taxon>
        <taxon>Spiruromorpha</taxon>
        <taxon>Filarioidea</taxon>
        <taxon>Onchocercidae</taxon>
        <taxon>Acanthocheilonema</taxon>
    </lineage>
</organism>
<feature type="transmembrane region" description="Helical" evidence="8">
    <location>
        <begin position="133"/>
        <end position="153"/>
    </location>
</feature>
<evidence type="ECO:0000313" key="11">
    <source>
        <dbReference type="Proteomes" id="UP000276991"/>
    </source>
</evidence>
<reference evidence="10 11" key="1">
    <citation type="submission" date="2018-08" db="EMBL/GenBank/DDBJ databases">
        <authorList>
            <person name="Laetsch R D."/>
            <person name="Stevens L."/>
            <person name="Kumar S."/>
            <person name="Blaxter L. M."/>
        </authorList>
    </citation>
    <scope>NUCLEOTIDE SEQUENCE [LARGE SCALE GENOMIC DNA]</scope>
</reference>
<dbReference type="InterPro" id="IPR051697">
    <property type="entry name" value="Patched_domain-protein"/>
</dbReference>
<feature type="transmembrane region" description="Helical" evidence="8">
    <location>
        <begin position="63"/>
        <end position="82"/>
    </location>
</feature>
<feature type="transmembrane region" description="Helical" evidence="8">
    <location>
        <begin position="475"/>
        <end position="499"/>
    </location>
</feature>
<keyword evidence="11" id="KW-1185">Reference proteome</keyword>
<evidence type="ECO:0000313" key="10">
    <source>
        <dbReference type="EMBL" id="VBB31883.1"/>
    </source>
</evidence>
<dbReference type="PANTHER" id="PTHR10796:SF91">
    <property type="entry name" value="SSD DOMAIN-CONTAINING PROTEIN"/>
    <property type="match status" value="1"/>
</dbReference>
<feature type="transmembrane region" description="Helical" evidence="8">
    <location>
        <begin position="447"/>
        <end position="468"/>
    </location>
</feature>
<comment type="similarity">
    <text evidence="2">Belongs to the patched family.</text>
</comment>
<dbReference type="AlphaFoldDB" id="A0A498SLG7"/>
<dbReference type="GO" id="GO:0018996">
    <property type="term" value="P:molting cycle, collagen and cuticulin-based cuticle"/>
    <property type="evidence" value="ECO:0007669"/>
    <property type="project" value="TreeGrafter"/>
</dbReference>
<evidence type="ECO:0000256" key="6">
    <source>
        <dbReference type="ARBA" id="ARBA00023180"/>
    </source>
</evidence>
<evidence type="ECO:0000256" key="7">
    <source>
        <dbReference type="SAM" id="MobiDB-lite"/>
    </source>
</evidence>
<keyword evidence="4 8" id="KW-1133">Transmembrane helix</keyword>
<sequence length="621" mass="71434">MRLWYFLRFDQPYINEMAIAWEDAAAKFITEKFSNNLLTEIHIQHSRTIDLGLTRNANRLKPYFIVTVIVLIFFSTFNSLKWKFCSGQGVNFVRIDWLRSKPLLALCGVLSSTLAIISGIGLLLWFGMFFAEITLVAPFLVLSIGVDDMFITVEAWHDTEKIYPGTDYATLKARMVNTLSESAVAIFITSFTDILSFAIGCFTDIIAVRGFCAMTSASMFFTFLYQLAIRGIVGMEQGLDYDKLLIETDPVVQTIAIELELFHGGDQIDIAIVRAPDMTKPMNRERVEQMIHDFEHMIFGIGPKATQVWIREYQKYANITGAYLQNDHESWVEGVYQWSRLFAFYKLWAQDFVWENENDPQNLTMKSFRFRIGLSAPNNPNDLVMESRALRAIAAKYSDMQIYTYEYSRMIADQLNIILPNMLLNDSIAIVVLVIIALSFIPNPICTFWIFIAIISMDIGVIGFLALWNVKLDPISMITVIMAIGFSIEYCAHITYGFVSNPNNITPNERCIETMEKLACPMSGRFRRRPKAMSTVLEPRNVIYAYTGIGNFVTPFFIFFSIGTIVSFGLTMLHIPMTNMLIDYVQRREREKEEEKEAKMKEKEMEEEEEREMKEKKEMGK</sequence>
<keyword evidence="6" id="KW-0325">Glycoprotein</keyword>
<feature type="transmembrane region" description="Helical" evidence="8">
    <location>
        <begin position="103"/>
        <end position="127"/>
    </location>
</feature>